<dbReference type="Proteomes" id="UP000709959">
    <property type="component" value="Unassembled WGS sequence"/>
</dbReference>
<dbReference type="PANTHER" id="PTHR33303">
    <property type="entry name" value="CYTOPLASMIC PROTEIN-RELATED"/>
    <property type="match status" value="1"/>
</dbReference>
<dbReference type="SUPFAM" id="SSF51735">
    <property type="entry name" value="NAD(P)-binding Rossmann-fold domains"/>
    <property type="match status" value="1"/>
</dbReference>
<protein>
    <submittedName>
        <fullName evidence="2">CoA-binding protein</fullName>
    </submittedName>
</protein>
<dbReference type="AlphaFoldDB" id="A0A936F4M5"/>
<dbReference type="Pfam" id="PF13380">
    <property type="entry name" value="CoA_binding_2"/>
    <property type="match status" value="1"/>
</dbReference>
<dbReference type="InterPro" id="IPR036291">
    <property type="entry name" value="NAD(P)-bd_dom_sf"/>
</dbReference>
<name>A0A936F4M5_9BACT</name>
<evidence type="ECO:0000313" key="3">
    <source>
        <dbReference type="Proteomes" id="UP000709959"/>
    </source>
</evidence>
<evidence type="ECO:0000259" key="1">
    <source>
        <dbReference type="SMART" id="SM00881"/>
    </source>
</evidence>
<dbReference type="SMART" id="SM00881">
    <property type="entry name" value="CoA_binding"/>
    <property type="match status" value="1"/>
</dbReference>
<organism evidence="2 3">
    <name type="scientific">Candidatus Geothrix odensensis</name>
    <dbReference type="NCBI Taxonomy" id="2954440"/>
    <lineage>
        <taxon>Bacteria</taxon>
        <taxon>Pseudomonadati</taxon>
        <taxon>Acidobacteriota</taxon>
        <taxon>Holophagae</taxon>
        <taxon>Holophagales</taxon>
        <taxon>Holophagaceae</taxon>
        <taxon>Geothrix</taxon>
    </lineage>
</organism>
<accession>A0A936F4M5</accession>
<sequence length="135" mass="14199">MAQTVQQTITSFLGTGPFAVVGASVDRSKYGNKVLRCYQQHGREVYPINARAEEVEGLKAYPSLAALPVPVKAISVITPPAITEQVVRDAAAAGVTHIWMQPGAESDEAIRLAEAAGMAVIAGGPCLLVVLGYHE</sequence>
<comment type="caution">
    <text evidence="2">The sequence shown here is derived from an EMBL/GenBank/DDBJ whole genome shotgun (WGS) entry which is preliminary data.</text>
</comment>
<reference evidence="2 3" key="1">
    <citation type="submission" date="2020-10" db="EMBL/GenBank/DDBJ databases">
        <title>Connecting structure to function with the recovery of over 1000 high-quality activated sludge metagenome-assembled genomes encoding full-length rRNA genes using long-read sequencing.</title>
        <authorList>
            <person name="Singleton C.M."/>
            <person name="Petriglieri F."/>
            <person name="Kristensen J.M."/>
            <person name="Kirkegaard R.H."/>
            <person name="Michaelsen T.Y."/>
            <person name="Andersen M.H."/>
            <person name="Karst S.M."/>
            <person name="Dueholm M.S."/>
            <person name="Nielsen P.H."/>
            <person name="Albertsen M."/>
        </authorList>
    </citation>
    <scope>NUCLEOTIDE SEQUENCE [LARGE SCALE GENOMIC DNA]</scope>
    <source>
        <strain evidence="2">OdNE_18-Q3-R46-58_MAXAC.008</strain>
    </source>
</reference>
<evidence type="ECO:0000313" key="2">
    <source>
        <dbReference type="EMBL" id="MBK8573973.1"/>
    </source>
</evidence>
<proteinExistence type="predicted"/>
<dbReference type="InterPro" id="IPR003781">
    <property type="entry name" value="CoA-bd"/>
</dbReference>
<gene>
    <name evidence="2" type="ORF">IPN91_15430</name>
</gene>
<dbReference type="Gene3D" id="3.40.50.720">
    <property type="entry name" value="NAD(P)-binding Rossmann-like Domain"/>
    <property type="match status" value="1"/>
</dbReference>
<dbReference type="PANTHER" id="PTHR33303:SF2">
    <property type="entry name" value="COA-BINDING DOMAIN-CONTAINING PROTEIN"/>
    <property type="match status" value="1"/>
</dbReference>
<feature type="domain" description="CoA-binding" evidence="1">
    <location>
        <begin position="12"/>
        <end position="104"/>
    </location>
</feature>
<dbReference type="EMBL" id="JADKCH010000033">
    <property type="protein sequence ID" value="MBK8573973.1"/>
    <property type="molecule type" value="Genomic_DNA"/>
</dbReference>